<evidence type="ECO:0000256" key="4">
    <source>
        <dbReference type="ARBA" id="ARBA00023163"/>
    </source>
</evidence>
<dbReference type="InterPro" id="IPR036638">
    <property type="entry name" value="HLH_DNA-bd_sf"/>
</dbReference>
<evidence type="ECO:0000313" key="9">
    <source>
        <dbReference type="Proteomes" id="UP001567538"/>
    </source>
</evidence>
<feature type="domain" description="BHLH" evidence="7">
    <location>
        <begin position="41"/>
        <end position="92"/>
    </location>
</feature>
<keyword evidence="2" id="KW-0805">Transcription regulation</keyword>
<dbReference type="Proteomes" id="UP001567538">
    <property type="component" value="Unassembled WGS sequence"/>
</dbReference>
<dbReference type="Pfam" id="PF00010">
    <property type="entry name" value="HLH"/>
    <property type="match status" value="1"/>
</dbReference>
<dbReference type="SMART" id="SM00353">
    <property type="entry name" value="HLH"/>
    <property type="match status" value="1"/>
</dbReference>
<dbReference type="InterPro" id="IPR044283">
    <property type="entry name" value="FAMA/SPEECHLESS/MUTE-like"/>
</dbReference>
<dbReference type="PANTHER" id="PTHR46684">
    <property type="entry name" value="TRANSCRIPTION FACTOR FAMA"/>
    <property type="match status" value="1"/>
</dbReference>
<dbReference type="PROSITE" id="PS50888">
    <property type="entry name" value="BHLH"/>
    <property type="match status" value="1"/>
</dbReference>
<comment type="subcellular location">
    <subcellularLocation>
        <location evidence="1">Nucleus</location>
    </subcellularLocation>
</comment>
<dbReference type="PANTHER" id="PTHR46684:SF6">
    <property type="entry name" value="TRANSCRIPTION FACTOR FAMA"/>
    <property type="match status" value="1"/>
</dbReference>
<feature type="compositionally biased region" description="Basic residues" evidence="6">
    <location>
        <begin position="22"/>
        <end position="32"/>
    </location>
</feature>
<comment type="caution">
    <text evidence="8">The sequence shown here is derived from an EMBL/GenBank/DDBJ whole genome shotgun (WGS) entry which is preliminary data.</text>
</comment>
<dbReference type="InterPro" id="IPR011598">
    <property type="entry name" value="bHLH_dom"/>
</dbReference>
<sequence length="212" mass="24076">MMEFEGEKASSPAVENLEAKGKSRNKRKRAKAGKTSEEVERQRMTHIEVERNRRKQMNEHLQMLRSLMPAYYVHRGDQASIVGAAIEYVRELQQLLQCLESVHHQQQPRLLVLPPTLDHHDQTAESKSCLAEVEVRLSGLLGTIKILSGRRRGQITKNISAVEYLHLQILQTHITTTEQHVVCSFSVKMSREAMLTAADVASSIQQILNCMP</sequence>
<keyword evidence="5" id="KW-0539">Nucleus</keyword>
<keyword evidence="4" id="KW-0804">Transcription</keyword>
<evidence type="ECO:0000256" key="3">
    <source>
        <dbReference type="ARBA" id="ARBA00023125"/>
    </source>
</evidence>
<protein>
    <submittedName>
        <fullName evidence="8">Transcription factor FAMA-like</fullName>
    </submittedName>
</protein>
<evidence type="ECO:0000256" key="2">
    <source>
        <dbReference type="ARBA" id="ARBA00023015"/>
    </source>
</evidence>
<gene>
    <name evidence="8" type="ORF">AAHA92_04299</name>
</gene>
<evidence type="ECO:0000313" key="8">
    <source>
        <dbReference type="EMBL" id="KAL1561618.1"/>
    </source>
</evidence>
<reference evidence="8 9" key="1">
    <citation type="submission" date="2024-06" db="EMBL/GenBank/DDBJ databases">
        <title>A chromosome level genome sequence of Diviner's sage (Salvia divinorum).</title>
        <authorList>
            <person name="Ford S.A."/>
            <person name="Ro D.-K."/>
            <person name="Ness R.W."/>
            <person name="Phillips M.A."/>
        </authorList>
    </citation>
    <scope>NUCLEOTIDE SEQUENCE [LARGE SCALE GENOMIC DNA]</scope>
    <source>
        <strain evidence="8">SAF-2024a</strain>
        <tissue evidence="8">Leaf</tissue>
    </source>
</reference>
<dbReference type="GO" id="GO:0005634">
    <property type="term" value="C:nucleus"/>
    <property type="evidence" value="ECO:0007669"/>
    <property type="project" value="UniProtKB-SubCell"/>
</dbReference>
<proteinExistence type="predicted"/>
<name>A0ABD1I188_SALDI</name>
<evidence type="ECO:0000256" key="6">
    <source>
        <dbReference type="SAM" id="MobiDB-lite"/>
    </source>
</evidence>
<organism evidence="8 9">
    <name type="scientific">Salvia divinorum</name>
    <name type="common">Maria pastora</name>
    <name type="synonym">Diviner's sage</name>
    <dbReference type="NCBI Taxonomy" id="28513"/>
    <lineage>
        <taxon>Eukaryota</taxon>
        <taxon>Viridiplantae</taxon>
        <taxon>Streptophyta</taxon>
        <taxon>Embryophyta</taxon>
        <taxon>Tracheophyta</taxon>
        <taxon>Spermatophyta</taxon>
        <taxon>Magnoliopsida</taxon>
        <taxon>eudicotyledons</taxon>
        <taxon>Gunneridae</taxon>
        <taxon>Pentapetalae</taxon>
        <taxon>asterids</taxon>
        <taxon>lamiids</taxon>
        <taxon>Lamiales</taxon>
        <taxon>Lamiaceae</taxon>
        <taxon>Nepetoideae</taxon>
        <taxon>Mentheae</taxon>
        <taxon>Salviinae</taxon>
        <taxon>Salvia</taxon>
        <taxon>Salvia subgen. Calosphace</taxon>
    </lineage>
</organism>
<dbReference type="SUPFAM" id="SSF47459">
    <property type="entry name" value="HLH, helix-loop-helix DNA-binding domain"/>
    <property type="match status" value="1"/>
</dbReference>
<evidence type="ECO:0000256" key="1">
    <source>
        <dbReference type="ARBA" id="ARBA00004123"/>
    </source>
</evidence>
<dbReference type="AlphaFoldDB" id="A0ABD1I188"/>
<evidence type="ECO:0000259" key="7">
    <source>
        <dbReference type="PROSITE" id="PS50888"/>
    </source>
</evidence>
<evidence type="ECO:0000256" key="5">
    <source>
        <dbReference type="ARBA" id="ARBA00023242"/>
    </source>
</evidence>
<dbReference type="Gene3D" id="4.10.280.10">
    <property type="entry name" value="Helix-loop-helix DNA-binding domain"/>
    <property type="match status" value="1"/>
</dbReference>
<dbReference type="EMBL" id="JBEAFC010000003">
    <property type="protein sequence ID" value="KAL1561618.1"/>
    <property type="molecule type" value="Genomic_DNA"/>
</dbReference>
<feature type="region of interest" description="Disordered" evidence="6">
    <location>
        <begin position="1"/>
        <end position="42"/>
    </location>
</feature>
<keyword evidence="3" id="KW-0238">DNA-binding</keyword>
<dbReference type="GO" id="GO:0003677">
    <property type="term" value="F:DNA binding"/>
    <property type="evidence" value="ECO:0007669"/>
    <property type="project" value="UniProtKB-KW"/>
</dbReference>
<accession>A0ABD1I188</accession>
<keyword evidence="9" id="KW-1185">Reference proteome</keyword>